<keyword evidence="3" id="KW-1185">Reference proteome</keyword>
<evidence type="ECO:0000313" key="2">
    <source>
        <dbReference type="EMBL" id="KAI3954089.1"/>
    </source>
</evidence>
<organism evidence="2 3">
    <name type="scientific">Papaver atlanticum</name>
    <dbReference type="NCBI Taxonomy" id="357466"/>
    <lineage>
        <taxon>Eukaryota</taxon>
        <taxon>Viridiplantae</taxon>
        <taxon>Streptophyta</taxon>
        <taxon>Embryophyta</taxon>
        <taxon>Tracheophyta</taxon>
        <taxon>Spermatophyta</taxon>
        <taxon>Magnoliopsida</taxon>
        <taxon>Ranunculales</taxon>
        <taxon>Papaveraceae</taxon>
        <taxon>Papaveroideae</taxon>
        <taxon>Papaver</taxon>
    </lineage>
</organism>
<name>A0AAD4TBX7_9MAGN</name>
<dbReference type="PANTHER" id="PTHR33413">
    <property type="entry name" value="EXPRESSED PROTEIN"/>
    <property type="match status" value="1"/>
</dbReference>
<dbReference type="Proteomes" id="UP001202328">
    <property type="component" value="Unassembled WGS sequence"/>
</dbReference>
<dbReference type="EMBL" id="JAJJMB010002020">
    <property type="protein sequence ID" value="KAI3954089.1"/>
    <property type="molecule type" value="Genomic_DNA"/>
</dbReference>
<reference evidence="2" key="1">
    <citation type="submission" date="2022-04" db="EMBL/GenBank/DDBJ databases">
        <title>A functionally conserved STORR gene fusion in Papaver species that diverged 16.8 million years ago.</title>
        <authorList>
            <person name="Catania T."/>
        </authorList>
    </citation>
    <scope>NUCLEOTIDE SEQUENCE</scope>
    <source>
        <strain evidence="2">S-188037</strain>
    </source>
</reference>
<feature type="compositionally biased region" description="Polar residues" evidence="1">
    <location>
        <begin position="177"/>
        <end position="200"/>
    </location>
</feature>
<dbReference type="AlphaFoldDB" id="A0AAD4TBX7"/>
<sequence>MGNCQAVDTATLVIQHPSGKVERWYWPILAREIMKTNPGHYVALIITLCVPQQQQQQQQQQESKKKPESQTMVVENRRVRITRVKILRPNDTLALGQAYRLISSEEVMKGVWAKKYAKMKKKDLELMMSTDKPIQVRQKQISLGCDNQKDEQKITTEPTEMMINQGPKLERHRQRFTHSTSGRLRTWRPSLQSISEQAGT</sequence>
<comment type="caution">
    <text evidence="2">The sequence shown here is derived from an EMBL/GenBank/DDBJ whole genome shotgun (WGS) entry which is preliminary data.</text>
</comment>
<protein>
    <submittedName>
        <fullName evidence="2">Uncharacterized protein</fullName>
    </submittedName>
</protein>
<dbReference type="Pfam" id="PF14009">
    <property type="entry name" value="PADRE"/>
    <property type="match status" value="1"/>
</dbReference>
<proteinExistence type="predicted"/>
<gene>
    <name evidence="2" type="ORF">MKW98_017913</name>
</gene>
<feature type="region of interest" description="Disordered" evidence="1">
    <location>
        <begin position="170"/>
        <end position="200"/>
    </location>
</feature>
<evidence type="ECO:0000256" key="1">
    <source>
        <dbReference type="SAM" id="MobiDB-lite"/>
    </source>
</evidence>
<dbReference type="InterPro" id="IPR025322">
    <property type="entry name" value="PADRE_dom"/>
</dbReference>
<accession>A0AAD4TBX7</accession>
<dbReference type="PANTHER" id="PTHR33413:SF4">
    <property type="entry name" value="D-RIBOSE-BINDING PERIPLASMIC PROTEIN"/>
    <property type="match status" value="1"/>
</dbReference>
<evidence type="ECO:0000313" key="3">
    <source>
        <dbReference type="Proteomes" id="UP001202328"/>
    </source>
</evidence>